<organism evidence="1 2">
    <name type="scientific">Candidatus Neomicrothrix parvicella RN1</name>
    <dbReference type="NCBI Taxonomy" id="1229780"/>
    <lineage>
        <taxon>Bacteria</taxon>
        <taxon>Bacillati</taxon>
        <taxon>Actinomycetota</taxon>
        <taxon>Acidimicrobiia</taxon>
        <taxon>Acidimicrobiales</taxon>
        <taxon>Microthrixaceae</taxon>
        <taxon>Candidatus Neomicrothrix</taxon>
    </lineage>
</organism>
<evidence type="ECO:0000313" key="1">
    <source>
        <dbReference type="EMBL" id="CCM63546.1"/>
    </source>
</evidence>
<accession>R4Z2N1</accession>
<dbReference type="AlphaFoldDB" id="R4Z2N1"/>
<gene>
    <name evidence="1" type="ORF">BN381_250039</name>
</gene>
<dbReference type="RefSeq" id="WP_012226279.1">
    <property type="nucleotide sequence ID" value="NZ_HG422565.1"/>
</dbReference>
<dbReference type="STRING" id="1229780.BN381_250039"/>
<evidence type="ECO:0000313" key="2">
    <source>
        <dbReference type="Proteomes" id="UP000018291"/>
    </source>
</evidence>
<dbReference type="HOGENOM" id="CLU_1701023_0_0_11"/>
<dbReference type="Proteomes" id="UP000018291">
    <property type="component" value="Unassembled WGS sequence"/>
</dbReference>
<keyword evidence="2" id="KW-1185">Reference proteome</keyword>
<reference evidence="1 2" key="1">
    <citation type="journal article" date="2013" name="ISME J.">
        <title>Metabolic model for the filamentous 'Candidatus Microthrix parvicella' based on genomic and metagenomic analyses.</title>
        <authorList>
            <person name="Jon McIlroy S."/>
            <person name="Kristiansen R."/>
            <person name="Albertsen M."/>
            <person name="Michael Karst S."/>
            <person name="Rossetti S."/>
            <person name="Lund Nielsen J."/>
            <person name="Tandoi V."/>
            <person name="James Seviour R."/>
            <person name="Nielsen P.H."/>
        </authorList>
    </citation>
    <scope>NUCLEOTIDE SEQUENCE [LARGE SCALE GENOMIC DNA]</scope>
    <source>
        <strain evidence="1 2">RN1</strain>
    </source>
</reference>
<dbReference type="EMBL" id="CANL01000018">
    <property type="protein sequence ID" value="CCM63546.1"/>
    <property type="molecule type" value="Genomic_DNA"/>
</dbReference>
<proteinExistence type="predicted"/>
<protein>
    <submittedName>
        <fullName evidence="1">Uncharacterized protein</fullName>
    </submittedName>
</protein>
<sequence length="154" mass="16062">MATPLASLLDAFADDKSVDVIQAGTLRTTRGTALVLASILPIFYALDAVTDIKWLTDERKFLAAIAAGFIWAIVSAADSLARGLATKATDPAQAAAQAFSALPTPLKCVQTAGEDNPGWKAVAIRNAQQGSGPEFLVVKGTTTAWVKATDLKFG</sequence>
<comment type="caution">
    <text evidence="1">The sequence shown here is derived from an EMBL/GenBank/DDBJ whole genome shotgun (WGS) entry which is preliminary data.</text>
</comment>
<name>R4Z2N1_9ACTN</name>